<feature type="region of interest" description="Disordered" evidence="1">
    <location>
        <begin position="15"/>
        <end position="62"/>
    </location>
</feature>
<reference evidence="3" key="1">
    <citation type="journal article" date="2023" name="Mol. Phylogenet. Evol.">
        <title>Genome-scale phylogeny and comparative genomics of the fungal order Sordariales.</title>
        <authorList>
            <person name="Hensen N."/>
            <person name="Bonometti L."/>
            <person name="Westerberg I."/>
            <person name="Brannstrom I.O."/>
            <person name="Guillou S."/>
            <person name="Cros-Aarteil S."/>
            <person name="Calhoun S."/>
            <person name="Haridas S."/>
            <person name="Kuo A."/>
            <person name="Mondo S."/>
            <person name="Pangilinan J."/>
            <person name="Riley R."/>
            <person name="LaButti K."/>
            <person name="Andreopoulos B."/>
            <person name="Lipzen A."/>
            <person name="Chen C."/>
            <person name="Yan M."/>
            <person name="Daum C."/>
            <person name="Ng V."/>
            <person name="Clum A."/>
            <person name="Steindorff A."/>
            <person name="Ohm R.A."/>
            <person name="Martin F."/>
            <person name="Silar P."/>
            <person name="Natvig D.O."/>
            <person name="Lalanne C."/>
            <person name="Gautier V."/>
            <person name="Ament-Velasquez S.L."/>
            <person name="Kruys A."/>
            <person name="Hutchinson M.I."/>
            <person name="Powell A.J."/>
            <person name="Barry K."/>
            <person name="Miller A.N."/>
            <person name="Grigoriev I.V."/>
            <person name="Debuchy R."/>
            <person name="Gladieux P."/>
            <person name="Hiltunen Thoren M."/>
            <person name="Johannesson H."/>
        </authorList>
    </citation>
    <scope>NUCLEOTIDE SEQUENCE</scope>
    <source>
        <strain evidence="3">SMH4131-1</strain>
    </source>
</reference>
<keyword evidence="4" id="KW-1185">Reference proteome</keyword>
<accession>A0AAE0M8L4</accession>
<dbReference type="AlphaFoldDB" id="A0AAE0M8L4"/>
<dbReference type="Pfam" id="PF24494">
    <property type="entry name" value="DUF7587"/>
    <property type="match status" value="1"/>
</dbReference>
<evidence type="ECO:0000259" key="2">
    <source>
        <dbReference type="Pfam" id="PF24494"/>
    </source>
</evidence>
<organism evidence="3 4">
    <name type="scientific">Cercophora scortea</name>
    <dbReference type="NCBI Taxonomy" id="314031"/>
    <lineage>
        <taxon>Eukaryota</taxon>
        <taxon>Fungi</taxon>
        <taxon>Dikarya</taxon>
        <taxon>Ascomycota</taxon>
        <taxon>Pezizomycotina</taxon>
        <taxon>Sordariomycetes</taxon>
        <taxon>Sordariomycetidae</taxon>
        <taxon>Sordariales</taxon>
        <taxon>Lasiosphaeriaceae</taxon>
        <taxon>Cercophora</taxon>
    </lineage>
</organism>
<reference evidence="3" key="2">
    <citation type="submission" date="2023-06" db="EMBL/GenBank/DDBJ databases">
        <authorList>
            <consortium name="Lawrence Berkeley National Laboratory"/>
            <person name="Haridas S."/>
            <person name="Hensen N."/>
            <person name="Bonometti L."/>
            <person name="Westerberg I."/>
            <person name="Brannstrom I.O."/>
            <person name="Guillou S."/>
            <person name="Cros-Aarteil S."/>
            <person name="Calhoun S."/>
            <person name="Kuo A."/>
            <person name="Mondo S."/>
            <person name="Pangilinan J."/>
            <person name="Riley R."/>
            <person name="Labutti K."/>
            <person name="Andreopoulos B."/>
            <person name="Lipzen A."/>
            <person name="Chen C."/>
            <person name="Yanf M."/>
            <person name="Daum C."/>
            <person name="Ng V."/>
            <person name="Clum A."/>
            <person name="Steindorff A."/>
            <person name="Ohm R."/>
            <person name="Martin F."/>
            <person name="Silar P."/>
            <person name="Natvig D."/>
            <person name="Lalanne C."/>
            <person name="Gautier V."/>
            <person name="Ament-Velasquez S.L."/>
            <person name="Kruys A."/>
            <person name="Hutchinson M.I."/>
            <person name="Powell A.J."/>
            <person name="Barry K."/>
            <person name="Miller A.N."/>
            <person name="Grigoriev I.V."/>
            <person name="Debuchy R."/>
            <person name="Gladieux P."/>
            <person name="Thoren M.H."/>
            <person name="Johannesson H."/>
        </authorList>
    </citation>
    <scope>NUCLEOTIDE SEQUENCE</scope>
    <source>
        <strain evidence="3">SMH4131-1</strain>
    </source>
</reference>
<protein>
    <recommendedName>
        <fullName evidence="2">DUF7587 domain-containing protein</fullName>
    </recommendedName>
</protein>
<proteinExistence type="predicted"/>
<sequence length="372" mass="42397">MAPVLDEEISLDLSLIGDPPAASVPAEDVPMTSISDEDAPRTSVSDGEVSVASPPAQEVPTASVPVEEIQIVRWNRNDVRQDDDPDCEVWMARSEVIPGKNTRVWIKKDSPKLQEICHKYSIPSNRLIIQPTFCYFLKGRPLMEVATTIRTAGGAGRPKIVYRTVHDDHPFEGIKARGLGQRETDPLYFQWMLQRHLVWICRDESPFLSVTNDYDRALVMAAAYAMRSRTGVRILKIQTDGPGKSWDHKRQRMWHVPSLVGKLGLTSHRYFASEWVVENSIPAESVVRTEDWETLFRKNRAFFSDRGLGPTLPYTGPIILSEEAARILEYRRQKYKEERELLLLNHPELANRSRKRARGFVPIKPRGEAEDE</sequence>
<dbReference type="EMBL" id="JAUEPO010000004">
    <property type="protein sequence ID" value="KAK3323327.1"/>
    <property type="molecule type" value="Genomic_DNA"/>
</dbReference>
<evidence type="ECO:0000313" key="4">
    <source>
        <dbReference type="Proteomes" id="UP001286456"/>
    </source>
</evidence>
<comment type="caution">
    <text evidence="3">The sequence shown here is derived from an EMBL/GenBank/DDBJ whole genome shotgun (WGS) entry which is preliminary data.</text>
</comment>
<evidence type="ECO:0000256" key="1">
    <source>
        <dbReference type="SAM" id="MobiDB-lite"/>
    </source>
</evidence>
<evidence type="ECO:0000313" key="3">
    <source>
        <dbReference type="EMBL" id="KAK3323327.1"/>
    </source>
</evidence>
<gene>
    <name evidence="3" type="ORF">B0T19DRAFT_485721</name>
</gene>
<dbReference type="InterPro" id="IPR056009">
    <property type="entry name" value="DUF7587"/>
</dbReference>
<feature type="domain" description="DUF7587" evidence="2">
    <location>
        <begin position="184"/>
        <end position="294"/>
    </location>
</feature>
<dbReference type="Proteomes" id="UP001286456">
    <property type="component" value="Unassembled WGS sequence"/>
</dbReference>
<name>A0AAE0M8L4_9PEZI</name>